<name>A0ACD4DHD5_9NOCA</name>
<reference evidence="1" key="1">
    <citation type="submission" date="2022-10" db="EMBL/GenBank/DDBJ databases">
        <title>Rhodococcus ferula Z13 complete genome.</title>
        <authorList>
            <person name="Long X."/>
            <person name="Zang M."/>
        </authorList>
    </citation>
    <scope>NUCLEOTIDE SEQUENCE</scope>
    <source>
        <strain evidence="1">Z13</strain>
    </source>
</reference>
<protein>
    <submittedName>
        <fullName evidence="1">GntR family transcriptional regulator</fullName>
    </submittedName>
</protein>
<gene>
    <name evidence="1" type="ORF">OED52_02350</name>
</gene>
<accession>A0ACD4DHD5</accession>
<organism evidence="1 2">
    <name type="scientific">Rhodococcus sacchari</name>
    <dbReference type="NCBI Taxonomy" id="2962047"/>
    <lineage>
        <taxon>Bacteria</taxon>
        <taxon>Bacillati</taxon>
        <taxon>Actinomycetota</taxon>
        <taxon>Actinomycetes</taxon>
        <taxon>Mycobacteriales</taxon>
        <taxon>Nocardiaceae</taxon>
        <taxon>Rhodococcus</taxon>
    </lineage>
</organism>
<evidence type="ECO:0000313" key="2">
    <source>
        <dbReference type="Proteomes" id="UP001156484"/>
    </source>
</evidence>
<dbReference type="EMBL" id="CP107551">
    <property type="protein sequence ID" value="UYP19436.1"/>
    <property type="molecule type" value="Genomic_DNA"/>
</dbReference>
<dbReference type="Proteomes" id="UP001156484">
    <property type="component" value="Chromosome"/>
</dbReference>
<proteinExistence type="predicted"/>
<evidence type="ECO:0000313" key="1">
    <source>
        <dbReference type="EMBL" id="UYP19436.1"/>
    </source>
</evidence>
<keyword evidence="2" id="KW-1185">Reference proteome</keyword>
<sequence>MALGDLGEIRPVTRPSTAELIAEELRSAIVRGALAPGAQLGEAELAARFEVSRGPLREAMQRLISEGLLYSIRNRGIFVTELTFDDVVDIYRSRWVIEGGALDMVLDGRREQTWKALGPAIEEMRAAAERQDAAGVSDGDRRFHEILVASAESPRLVRAARTLLVETRMCLGALQTTYPDLHVQVDEHVVLREAIRSADRNEARRLLDEHLHDTVDRLRDLSTDDGTVPVPAAK</sequence>